<dbReference type="Gene3D" id="3.40.50.720">
    <property type="entry name" value="NAD(P)-binding Rossmann-like Domain"/>
    <property type="match status" value="1"/>
</dbReference>
<evidence type="ECO:0000313" key="5">
    <source>
        <dbReference type="Proteomes" id="UP000271925"/>
    </source>
</evidence>
<dbReference type="InterPro" id="IPR036291">
    <property type="entry name" value="NAD(P)-bd_dom_sf"/>
</dbReference>
<dbReference type="PROSITE" id="PS51318">
    <property type="entry name" value="TAT"/>
    <property type="match status" value="1"/>
</dbReference>
<dbReference type="GO" id="GO:0016491">
    <property type="term" value="F:oxidoreductase activity"/>
    <property type="evidence" value="ECO:0007669"/>
    <property type="project" value="UniProtKB-KW"/>
</dbReference>
<evidence type="ECO:0000313" key="4">
    <source>
        <dbReference type="EMBL" id="RRA98909.1"/>
    </source>
</evidence>
<dbReference type="SUPFAM" id="SSF55347">
    <property type="entry name" value="Glyceraldehyde-3-phosphate dehydrogenase-like, C-terminal domain"/>
    <property type="match status" value="1"/>
</dbReference>
<dbReference type="Gene3D" id="3.30.360.10">
    <property type="entry name" value="Dihydrodipicolinate Reductase, domain 2"/>
    <property type="match status" value="1"/>
</dbReference>
<gene>
    <name evidence="4" type="ORF">EHT25_28385</name>
</gene>
<dbReference type="EMBL" id="RQJO01000015">
    <property type="protein sequence ID" value="RRA98909.1"/>
    <property type="molecule type" value="Genomic_DNA"/>
</dbReference>
<protein>
    <submittedName>
        <fullName evidence="4">Gfo/Idh/MocA family oxidoreductase</fullName>
    </submittedName>
</protein>
<feature type="compositionally biased region" description="Polar residues" evidence="2">
    <location>
        <begin position="1"/>
        <end position="14"/>
    </location>
</feature>
<accession>A0A3P1BCX0</accession>
<dbReference type="InterPro" id="IPR006311">
    <property type="entry name" value="TAT_signal"/>
</dbReference>
<reference evidence="4 5" key="1">
    <citation type="submission" date="2018-11" db="EMBL/GenBank/DDBJ databases">
        <authorList>
            <person name="Zhou Z."/>
            <person name="Wang G."/>
        </authorList>
    </citation>
    <scope>NUCLEOTIDE SEQUENCE [LARGE SCALE GENOMIC DNA]</scope>
    <source>
        <strain evidence="4 5">KCTC52004</strain>
    </source>
</reference>
<keyword evidence="1" id="KW-0560">Oxidoreductase</keyword>
<comment type="caution">
    <text evidence="4">The sequence shown here is derived from an EMBL/GenBank/DDBJ whole genome shotgun (WGS) entry which is preliminary data.</text>
</comment>
<evidence type="ECO:0000259" key="3">
    <source>
        <dbReference type="Pfam" id="PF01408"/>
    </source>
</evidence>
<evidence type="ECO:0000256" key="2">
    <source>
        <dbReference type="SAM" id="MobiDB-lite"/>
    </source>
</evidence>
<evidence type="ECO:0000256" key="1">
    <source>
        <dbReference type="ARBA" id="ARBA00023002"/>
    </source>
</evidence>
<dbReference type="PANTHER" id="PTHR43818:SF11">
    <property type="entry name" value="BCDNA.GH03377"/>
    <property type="match status" value="1"/>
</dbReference>
<name>A0A3P1BCX0_9BACT</name>
<dbReference type="GO" id="GO:0000166">
    <property type="term" value="F:nucleotide binding"/>
    <property type="evidence" value="ECO:0007669"/>
    <property type="project" value="InterPro"/>
</dbReference>
<organism evidence="4 5">
    <name type="scientific">Larkinella rosea</name>
    <dbReference type="NCBI Taxonomy" id="2025312"/>
    <lineage>
        <taxon>Bacteria</taxon>
        <taxon>Pseudomonadati</taxon>
        <taxon>Bacteroidota</taxon>
        <taxon>Cytophagia</taxon>
        <taxon>Cytophagales</taxon>
        <taxon>Spirosomataceae</taxon>
        <taxon>Larkinella</taxon>
    </lineage>
</organism>
<dbReference type="PANTHER" id="PTHR43818">
    <property type="entry name" value="BCDNA.GH03377"/>
    <property type="match status" value="1"/>
</dbReference>
<dbReference type="OrthoDB" id="726883at2"/>
<proteinExistence type="predicted"/>
<dbReference type="Pfam" id="PF01408">
    <property type="entry name" value="GFO_IDH_MocA"/>
    <property type="match status" value="1"/>
</dbReference>
<keyword evidence="5" id="KW-1185">Reference proteome</keyword>
<dbReference type="InterPro" id="IPR050463">
    <property type="entry name" value="Gfo/Idh/MocA_oxidrdct_glycsds"/>
</dbReference>
<dbReference type="AlphaFoldDB" id="A0A3P1BCX0"/>
<dbReference type="RefSeq" id="WP_124878834.1">
    <property type="nucleotide sequence ID" value="NZ_RQJO01000015.1"/>
</dbReference>
<feature type="domain" description="Gfo/Idh/MocA-like oxidoreductase N-terminal" evidence="3">
    <location>
        <begin position="86"/>
        <end position="204"/>
    </location>
</feature>
<dbReference type="Proteomes" id="UP000271925">
    <property type="component" value="Unassembled WGS sequence"/>
</dbReference>
<dbReference type="InterPro" id="IPR000683">
    <property type="entry name" value="Gfo/Idh/MocA-like_OxRdtase_N"/>
</dbReference>
<sequence length="428" mass="46378">MINDQINPQASSGGSDKAPKETSPFNRRSFLHSLGLGVTALSVLPGCSTGKKTAQAATAKPAIQGFEKTEEAASAKKWVAVSNRKIRVGIIGYGLCKFGSAFGFQNHPNVEVVAVSDLFPDRCAELAKACNCSKTYPSIEELVKDDNIEAVFIATDAPSHAKHAILALKHGKHVATAVPAVFGSLEDADALYEAVKSSGKKYMMFETSCFHEDLYAMRQIYNAGGLGKLIYSEGEYYHYMDDPLPSYKEWRVGLPPQFYPTHSNAYYVGVTGGSFTEVSCQGMPSIIKQMQPGNNRYNNIFGSEIAMFRTSEGGTSRMAVSWDTPGDHGERGRIRGQKGSFYGKYEGLVKTLPDLARPALPPGVESGGHGGSHGRLTDEFITAILQDRHPLVNIAMALNLTVSGIVAHQSAVKDGETLKIPQYKLWNV</sequence>
<feature type="region of interest" description="Disordered" evidence="2">
    <location>
        <begin position="1"/>
        <end position="24"/>
    </location>
</feature>
<dbReference type="SUPFAM" id="SSF51735">
    <property type="entry name" value="NAD(P)-binding Rossmann-fold domains"/>
    <property type="match status" value="1"/>
</dbReference>